<dbReference type="AlphaFoldDB" id="A0A7W6H7N2"/>
<keyword evidence="1" id="KW-0732">Signal</keyword>
<organism evidence="2 3">
    <name type="scientific">Aureimonas pseudogalii</name>
    <dbReference type="NCBI Taxonomy" id="1744844"/>
    <lineage>
        <taxon>Bacteria</taxon>
        <taxon>Pseudomonadati</taxon>
        <taxon>Pseudomonadota</taxon>
        <taxon>Alphaproteobacteria</taxon>
        <taxon>Hyphomicrobiales</taxon>
        <taxon>Aurantimonadaceae</taxon>
        <taxon>Aureimonas</taxon>
    </lineage>
</organism>
<reference evidence="2 3" key="1">
    <citation type="submission" date="2020-08" db="EMBL/GenBank/DDBJ databases">
        <title>Genomic Encyclopedia of Type Strains, Phase IV (KMG-IV): sequencing the most valuable type-strain genomes for metagenomic binning, comparative biology and taxonomic classification.</title>
        <authorList>
            <person name="Goeker M."/>
        </authorList>
    </citation>
    <scope>NUCLEOTIDE SEQUENCE [LARGE SCALE GENOMIC DNA]</scope>
    <source>
        <strain evidence="2 3">DSM 102238</strain>
    </source>
</reference>
<dbReference type="Proteomes" id="UP000542776">
    <property type="component" value="Unassembled WGS sequence"/>
</dbReference>
<evidence type="ECO:0000256" key="1">
    <source>
        <dbReference type="SAM" id="SignalP"/>
    </source>
</evidence>
<proteinExistence type="predicted"/>
<gene>
    <name evidence="2" type="ORF">GGR04_004010</name>
</gene>
<accession>A0A7W6H7N2</accession>
<name>A0A7W6H7N2_9HYPH</name>
<protein>
    <submittedName>
        <fullName evidence="2">Uncharacterized protein</fullName>
    </submittedName>
</protein>
<evidence type="ECO:0000313" key="2">
    <source>
        <dbReference type="EMBL" id="MBB4000134.1"/>
    </source>
</evidence>
<feature type="signal peptide" evidence="1">
    <location>
        <begin position="1"/>
        <end position="23"/>
    </location>
</feature>
<keyword evidence="3" id="KW-1185">Reference proteome</keyword>
<comment type="caution">
    <text evidence="2">The sequence shown here is derived from an EMBL/GenBank/DDBJ whole genome shotgun (WGS) entry which is preliminary data.</text>
</comment>
<evidence type="ECO:0000313" key="3">
    <source>
        <dbReference type="Proteomes" id="UP000542776"/>
    </source>
</evidence>
<dbReference type="EMBL" id="JACIEK010000015">
    <property type="protein sequence ID" value="MBB4000134.1"/>
    <property type="molecule type" value="Genomic_DNA"/>
</dbReference>
<dbReference type="RefSeq" id="WP_183201725.1">
    <property type="nucleotide sequence ID" value="NZ_JACIEK010000015.1"/>
</dbReference>
<sequence length="138" mass="15004">MRKNTLLVILAAATLVGVQTAEADSLSEARKGAQRGVAIFQKTYEQSGMGGLNGASQDCWKAFRAKPSPRKLAECGAIDISGYHLDNTASKRMGWEPVEYMTLPKATVRYDRAEKALKLSAREEKAIQKIVVAAAFSQ</sequence>
<feature type="chain" id="PRO_5031335120" evidence="1">
    <location>
        <begin position="24"/>
        <end position="138"/>
    </location>
</feature>